<dbReference type="AlphaFoldDB" id="A0A3B0XZJ0"/>
<protein>
    <recommendedName>
        <fullName evidence="3">PEP-CTERM protein-sorting domain-containing protein</fullName>
    </recommendedName>
</protein>
<keyword evidence="1" id="KW-0472">Membrane</keyword>
<sequence>MNNKLKVTIGLVLSTQAVSAYALNAAPDLLSFNPGVLSSTSSGGSFVSSGSYFAMDLTGDGAFSPSERMAISPGSDGGLIMGAVQLASGSHGGQPDGTEIAPIDAPWSFMGNTGMHLSNSPTTILSDDGAGNMILDFSGWGVTWNGIPLIALGGGIQDCGTASDGICVENGTDVSGVFNNGTGAAVISCAVDCSLGDTFTLDYTAVVPRADPSNFGGVGYLLHLEGVVSTTVPVPAAVWLFGSGLLGLAGVARRRKI</sequence>
<reference evidence="2" key="1">
    <citation type="submission" date="2018-06" db="EMBL/GenBank/DDBJ databases">
        <authorList>
            <person name="Zhirakovskaya E."/>
        </authorList>
    </citation>
    <scope>NUCLEOTIDE SEQUENCE</scope>
</reference>
<dbReference type="InterPro" id="IPR022472">
    <property type="entry name" value="VPLPA-CTERM"/>
</dbReference>
<dbReference type="EMBL" id="UOFI01000136">
    <property type="protein sequence ID" value="VAW68717.1"/>
    <property type="molecule type" value="Genomic_DNA"/>
</dbReference>
<evidence type="ECO:0000313" key="2">
    <source>
        <dbReference type="EMBL" id="VAW68717.1"/>
    </source>
</evidence>
<accession>A0A3B0XZJ0</accession>
<dbReference type="NCBIfam" id="TIGR03370">
    <property type="entry name" value="VPLPA-CTERM"/>
    <property type="match status" value="1"/>
</dbReference>
<keyword evidence="1" id="KW-0812">Transmembrane</keyword>
<gene>
    <name evidence="2" type="ORF">MNBD_GAMMA09-1862</name>
</gene>
<proteinExistence type="predicted"/>
<name>A0A3B0XZJ0_9ZZZZ</name>
<evidence type="ECO:0000256" key="1">
    <source>
        <dbReference type="SAM" id="Phobius"/>
    </source>
</evidence>
<evidence type="ECO:0008006" key="3">
    <source>
        <dbReference type="Google" id="ProtNLM"/>
    </source>
</evidence>
<organism evidence="2">
    <name type="scientific">hydrothermal vent metagenome</name>
    <dbReference type="NCBI Taxonomy" id="652676"/>
    <lineage>
        <taxon>unclassified sequences</taxon>
        <taxon>metagenomes</taxon>
        <taxon>ecological metagenomes</taxon>
    </lineage>
</organism>
<keyword evidence="1" id="KW-1133">Transmembrane helix</keyword>
<feature type="transmembrane region" description="Helical" evidence="1">
    <location>
        <begin position="232"/>
        <end position="252"/>
    </location>
</feature>